<organism evidence="2 3">
    <name type="scientific">Cichlidogyrus casuarinus</name>
    <dbReference type="NCBI Taxonomy" id="1844966"/>
    <lineage>
        <taxon>Eukaryota</taxon>
        <taxon>Metazoa</taxon>
        <taxon>Spiralia</taxon>
        <taxon>Lophotrochozoa</taxon>
        <taxon>Platyhelminthes</taxon>
        <taxon>Monogenea</taxon>
        <taxon>Monopisthocotylea</taxon>
        <taxon>Dactylogyridea</taxon>
        <taxon>Ancyrocephalidae</taxon>
        <taxon>Cichlidogyrus</taxon>
    </lineage>
</organism>
<feature type="chain" id="PRO_5044848108" evidence="1">
    <location>
        <begin position="19"/>
        <end position="150"/>
    </location>
</feature>
<gene>
    <name evidence="2" type="ORF">Ciccas_012952</name>
</gene>
<sequence>MKFIAILLASVGLLAVETRTIDVTRDYLTQECSANDMDCVNQLNNQILRDERKIRAINTAYNELITELSNLISVTEDEMIKSQLVNYKMQAKSQQLDMKKDLEKIVIVLTKAIFEQKSAMQIDFMYLQLIRNTFEKHEAISKQTFGDLPF</sequence>
<comment type="caution">
    <text evidence="2">The sequence shown here is derived from an EMBL/GenBank/DDBJ whole genome shotgun (WGS) entry which is preliminary data.</text>
</comment>
<protein>
    <submittedName>
        <fullName evidence="2">Uncharacterized protein</fullName>
    </submittedName>
</protein>
<evidence type="ECO:0000313" key="2">
    <source>
        <dbReference type="EMBL" id="KAL3308515.1"/>
    </source>
</evidence>
<evidence type="ECO:0000256" key="1">
    <source>
        <dbReference type="SAM" id="SignalP"/>
    </source>
</evidence>
<accession>A0ABD2PMZ1</accession>
<keyword evidence="3" id="KW-1185">Reference proteome</keyword>
<feature type="signal peptide" evidence="1">
    <location>
        <begin position="1"/>
        <end position="18"/>
    </location>
</feature>
<name>A0ABD2PMZ1_9PLAT</name>
<reference evidence="2 3" key="1">
    <citation type="submission" date="2024-11" db="EMBL/GenBank/DDBJ databases">
        <title>Adaptive evolution of stress response genes in parasites aligns with host niche diversity.</title>
        <authorList>
            <person name="Hahn C."/>
            <person name="Resl P."/>
        </authorList>
    </citation>
    <scope>NUCLEOTIDE SEQUENCE [LARGE SCALE GENOMIC DNA]</scope>
    <source>
        <strain evidence="2">EGGRZ-B1_66</strain>
        <tissue evidence="2">Body</tissue>
    </source>
</reference>
<keyword evidence="1" id="KW-0732">Signal</keyword>
<dbReference type="Proteomes" id="UP001626550">
    <property type="component" value="Unassembled WGS sequence"/>
</dbReference>
<evidence type="ECO:0000313" key="3">
    <source>
        <dbReference type="Proteomes" id="UP001626550"/>
    </source>
</evidence>
<dbReference type="AlphaFoldDB" id="A0ABD2PMZ1"/>
<dbReference type="EMBL" id="JBJKFK010005110">
    <property type="protein sequence ID" value="KAL3308515.1"/>
    <property type="molecule type" value="Genomic_DNA"/>
</dbReference>
<proteinExistence type="predicted"/>